<name>A0A3R9RRB0_9CREN</name>
<keyword evidence="1" id="KW-1133">Transmembrane helix</keyword>
<dbReference type="RefSeq" id="WP_125670678.1">
    <property type="nucleotide sequence ID" value="NZ_RCOS01000054.1"/>
</dbReference>
<gene>
    <name evidence="3" type="ORF">D6D85_03580</name>
</gene>
<reference evidence="3 4" key="1">
    <citation type="submission" date="2018-10" db="EMBL/GenBank/DDBJ databases">
        <title>Co-occurring genomic capacity for anaerobic methane metabolism and dissimilatory sulfite reduction discovered in the Korarchaeota.</title>
        <authorList>
            <person name="Mckay L.J."/>
            <person name="Dlakic M."/>
            <person name="Fields M.W."/>
            <person name="Delmont T.O."/>
            <person name="Eren A.M."/>
            <person name="Jay Z.J."/>
            <person name="Klingelsmith K.B."/>
            <person name="Rusch D.B."/>
            <person name="Inskeep W.P."/>
        </authorList>
    </citation>
    <scope>NUCLEOTIDE SEQUENCE [LARGE SCALE GENOMIC DNA]</scope>
    <source>
        <strain evidence="3 4">MDKW</strain>
    </source>
</reference>
<dbReference type="AlphaFoldDB" id="A0A3R9RRB0"/>
<keyword evidence="4" id="KW-1185">Reference proteome</keyword>
<dbReference type="Proteomes" id="UP000277582">
    <property type="component" value="Unassembled WGS sequence"/>
</dbReference>
<sequence>MNPGIVNRSALVVLLAVLLFPIPILSSAVPTGVIYNAGDWFIHRYAVKAGEGISEGTIDAWLNPWQYRRSIIIDNTQNNNDLKDYQVKITVDTRSLISPFPLFSAEKMKSDCSDIRFTDSDGVTLLSYWIESGINTPNTIIWVKVPSIPAGSKKTIYMYYGNPNATSLSDPKATMFIYEDFTASPSGNLAGDATYDSTNKWAQLTPKEGEKWGYLYYDKVPVNPTGFYAKFYFWTGGGNGADAVWLGAYDSDYSRTEEDIVKGGYHFTYDEWQDRICFTKSTTGNGEGISCAWRSGTEIANSKWHLAEVYFWYTDKAYARVYYDGALEVNASDPSVQPNVIKGVGKIIFGGRTGWFYNYHRIGNGLLYIAKYIYPEPETLIGPEELTPSASSPTPLIIPFIVIACAAILALIGVVYLRRRRSKEMEEEGMLRILLSE</sequence>
<evidence type="ECO:0000313" key="3">
    <source>
        <dbReference type="EMBL" id="RSN76701.1"/>
    </source>
</evidence>
<dbReference type="OrthoDB" id="101984at2157"/>
<comment type="caution">
    <text evidence="3">The sequence shown here is derived from an EMBL/GenBank/DDBJ whole genome shotgun (WGS) entry which is preliminary data.</text>
</comment>
<dbReference type="Pfam" id="PF10102">
    <property type="entry name" value="DUF2341"/>
    <property type="match status" value="1"/>
</dbReference>
<dbReference type="EMBL" id="RCOS01000054">
    <property type="protein sequence ID" value="RSN76701.1"/>
    <property type="molecule type" value="Genomic_DNA"/>
</dbReference>
<accession>A0A3R9RRB0</accession>
<keyword evidence="1" id="KW-0812">Transmembrane</keyword>
<evidence type="ECO:0000256" key="1">
    <source>
        <dbReference type="SAM" id="Phobius"/>
    </source>
</evidence>
<dbReference type="InterPro" id="IPR018765">
    <property type="entry name" value="DUF2341"/>
</dbReference>
<feature type="domain" description="DUF2341" evidence="2">
    <location>
        <begin position="111"/>
        <end position="186"/>
    </location>
</feature>
<evidence type="ECO:0000313" key="4">
    <source>
        <dbReference type="Proteomes" id="UP000277582"/>
    </source>
</evidence>
<evidence type="ECO:0000259" key="2">
    <source>
        <dbReference type="Pfam" id="PF10102"/>
    </source>
</evidence>
<organism evidence="3 4">
    <name type="scientific">Candidatus Methanodesulfokora washburnensis</name>
    <dbReference type="NCBI Taxonomy" id="2478471"/>
    <lineage>
        <taxon>Archaea</taxon>
        <taxon>Thermoproteota</taxon>
        <taxon>Candidatus Korarchaeia</taxon>
        <taxon>Candidatus Korarchaeia incertae sedis</taxon>
        <taxon>Candidatus Methanodesulfokora</taxon>
    </lineage>
</organism>
<keyword evidence="1" id="KW-0472">Membrane</keyword>
<feature type="transmembrane region" description="Helical" evidence="1">
    <location>
        <begin position="396"/>
        <end position="417"/>
    </location>
</feature>
<protein>
    <submittedName>
        <fullName evidence="3">DUF2341 domain-containing protein</fullName>
    </submittedName>
</protein>
<proteinExistence type="predicted"/>